<evidence type="ECO:0000256" key="2">
    <source>
        <dbReference type="ARBA" id="ARBA00004123"/>
    </source>
</evidence>
<dbReference type="AlphaFoldDB" id="A0A4Y7M7G8"/>
<dbReference type="InterPro" id="IPR056520">
    <property type="entry name" value="ARM_KDM8_N"/>
</dbReference>
<dbReference type="SUPFAM" id="SSF51197">
    <property type="entry name" value="Clavaminate synthase-like"/>
    <property type="match status" value="1"/>
</dbReference>
<dbReference type="SMART" id="SM00558">
    <property type="entry name" value="JmjC"/>
    <property type="match status" value="1"/>
</dbReference>
<evidence type="ECO:0000256" key="6">
    <source>
        <dbReference type="ARBA" id="ARBA00023002"/>
    </source>
</evidence>
<evidence type="ECO:0000256" key="13">
    <source>
        <dbReference type="ARBA" id="ARBA00049800"/>
    </source>
</evidence>
<dbReference type="GO" id="GO:0051864">
    <property type="term" value="F:histone H3K36 demethylase activity"/>
    <property type="evidence" value="ECO:0007669"/>
    <property type="project" value="TreeGrafter"/>
</dbReference>
<dbReference type="GO" id="GO:0046872">
    <property type="term" value="F:metal ion binding"/>
    <property type="evidence" value="ECO:0007669"/>
    <property type="project" value="UniProtKB-KW"/>
</dbReference>
<evidence type="ECO:0000256" key="1">
    <source>
        <dbReference type="ARBA" id="ARBA00001954"/>
    </source>
</evidence>
<evidence type="ECO:0000256" key="3">
    <source>
        <dbReference type="ARBA" id="ARBA00022723"/>
    </source>
</evidence>
<proteinExistence type="evidence at transcript level"/>
<keyword evidence="7" id="KW-0408">Iron</keyword>
<dbReference type="Pfam" id="PF13621">
    <property type="entry name" value="Cupin_8"/>
    <property type="match status" value="1"/>
</dbReference>
<reference evidence="15" key="1">
    <citation type="submission" date="2018-08" db="EMBL/GenBank/DDBJ databases">
        <authorList>
            <person name="Cornetti L."/>
        </authorList>
    </citation>
    <scope>NUCLEOTIDE SEQUENCE</scope>
    <source>
        <strain evidence="15">FI-G-95-1_INB4-1</strain>
    </source>
</reference>
<evidence type="ECO:0000256" key="5">
    <source>
        <dbReference type="ARBA" id="ARBA00022964"/>
    </source>
</evidence>
<comment type="subcellular location">
    <subcellularLocation>
        <location evidence="2">Nucleus</location>
    </subcellularLocation>
</comment>
<evidence type="ECO:0000256" key="11">
    <source>
        <dbReference type="ARBA" id="ARBA00023242"/>
    </source>
</evidence>
<keyword evidence="8" id="KW-0805">Transcription regulation</keyword>
<dbReference type="Pfam" id="PF24472">
    <property type="entry name" value="ARM_KDM8_N"/>
    <property type="match status" value="1"/>
</dbReference>
<protein>
    <recommendedName>
        <fullName evidence="13">JmjC domain-containing protein 5</fullName>
    </recommendedName>
</protein>
<evidence type="ECO:0000313" key="15">
    <source>
        <dbReference type="EMBL" id="SVE76456.1"/>
    </source>
</evidence>
<keyword evidence="12" id="KW-0131">Cell cycle</keyword>
<dbReference type="GO" id="GO:0005634">
    <property type="term" value="C:nucleus"/>
    <property type="evidence" value="ECO:0007669"/>
    <property type="project" value="UniProtKB-SubCell"/>
</dbReference>
<evidence type="ECO:0000259" key="14">
    <source>
        <dbReference type="PROSITE" id="PS51184"/>
    </source>
</evidence>
<evidence type="ECO:0000256" key="8">
    <source>
        <dbReference type="ARBA" id="ARBA00023015"/>
    </source>
</evidence>
<dbReference type="PANTHER" id="PTHR12461:SF106">
    <property type="entry name" value="BIFUNCTIONAL PEPTIDASE AND ARGINYL-HYDROXYLASE JMJD5"/>
    <property type="match status" value="1"/>
</dbReference>
<evidence type="ECO:0000256" key="12">
    <source>
        <dbReference type="ARBA" id="ARBA00023306"/>
    </source>
</evidence>
<dbReference type="EMBL" id="LR006837">
    <property type="protein sequence ID" value="SVE76456.1"/>
    <property type="molecule type" value="mRNA"/>
</dbReference>
<comment type="cofactor">
    <cofactor evidence="1">
        <name>Fe(2+)</name>
        <dbReference type="ChEBI" id="CHEBI:29033"/>
    </cofactor>
</comment>
<dbReference type="InterPro" id="IPR003347">
    <property type="entry name" value="JmjC_dom"/>
</dbReference>
<gene>
    <name evidence="15" type="primary">EOG090X0844</name>
</gene>
<sequence length="471" mass="54078">MKEICEQFPSTKEGLQVDKIDIGKLTPSILQLFNEIVENYLKLCNSPPESPPPKTECSSLLLKIESALNYVWEQLHTGQWKDVDPVWRQLYSYVSLFKTQVYLKLDEDTSLHLADAIAACDMGLIMGEPILDGFLSNIASKINEKLWESSQNKITFKENQMEIESGIECYPQLNTENLIETVHAPSIETFLLDIMNKKPIIITGAMDFWPAMGEKRWSVSYLRKVAGYRTVPIEIGSKYTDDAWSQSLTTVNDFIDDYILTPKKGKGYLAQYQLFQQIPQLKNDIIIPDYCYLGTCDDINVNAWFGPRGTISPLHYDPDHNFLSQIVGSKYIRLYDEKVTSSLYPHEQELLFNTSQVDVEQPDFEHFPLFSSAPYVETILESGSMLYLPPRMWHYVRSLSTSFSNPTNCFAKIVSYVYLASVVQNLKQKQKTRFDFTNIQISRMHITNPKAFAIDQLVKYSVSFVVNCVRI</sequence>
<dbReference type="Gene3D" id="2.60.120.650">
    <property type="entry name" value="Cupin"/>
    <property type="match status" value="1"/>
</dbReference>
<evidence type="ECO:0000256" key="4">
    <source>
        <dbReference type="ARBA" id="ARBA00022853"/>
    </source>
</evidence>
<keyword evidence="11" id="KW-0539">Nucleus</keyword>
<keyword evidence="6" id="KW-0560">Oxidoreductase</keyword>
<evidence type="ECO:0000256" key="9">
    <source>
        <dbReference type="ARBA" id="ARBA00023108"/>
    </source>
</evidence>
<dbReference type="GO" id="GO:0048511">
    <property type="term" value="P:rhythmic process"/>
    <property type="evidence" value="ECO:0007669"/>
    <property type="project" value="UniProtKB-KW"/>
</dbReference>
<dbReference type="PROSITE" id="PS51184">
    <property type="entry name" value="JMJC"/>
    <property type="match status" value="1"/>
</dbReference>
<keyword evidence="4" id="KW-0156">Chromatin regulator</keyword>
<name>A0A4Y7M7G8_9CRUS</name>
<keyword evidence="5" id="KW-0223">Dioxygenase</keyword>
<evidence type="ECO:0000256" key="10">
    <source>
        <dbReference type="ARBA" id="ARBA00023163"/>
    </source>
</evidence>
<organism evidence="15">
    <name type="scientific">Daphnia longispina</name>
    <dbReference type="NCBI Taxonomy" id="42846"/>
    <lineage>
        <taxon>Eukaryota</taxon>
        <taxon>Metazoa</taxon>
        <taxon>Ecdysozoa</taxon>
        <taxon>Arthropoda</taxon>
        <taxon>Crustacea</taxon>
        <taxon>Branchiopoda</taxon>
        <taxon>Diplostraca</taxon>
        <taxon>Cladocera</taxon>
        <taxon>Anomopoda</taxon>
        <taxon>Daphniidae</taxon>
        <taxon>Daphnia</taxon>
    </lineage>
</organism>
<dbReference type="PANTHER" id="PTHR12461">
    <property type="entry name" value="HYPOXIA-INDUCIBLE FACTOR 1 ALPHA INHIBITOR-RELATED"/>
    <property type="match status" value="1"/>
</dbReference>
<keyword evidence="3" id="KW-0479">Metal-binding</keyword>
<evidence type="ECO:0000256" key="7">
    <source>
        <dbReference type="ARBA" id="ARBA00023004"/>
    </source>
</evidence>
<feature type="domain" description="JmjC" evidence="14">
    <location>
        <begin position="276"/>
        <end position="426"/>
    </location>
</feature>
<dbReference type="FunFam" id="2.60.120.650:FF:000061">
    <property type="entry name" value="Glucosamine 6-phosphate N-acetyltransferase"/>
    <property type="match status" value="1"/>
</dbReference>
<accession>A0A4Y7M7G8</accession>
<keyword evidence="9" id="KW-0090">Biological rhythms</keyword>
<keyword evidence="10" id="KW-0804">Transcription</keyword>
<dbReference type="InterPro" id="IPR041667">
    <property type="entry name" value="Cupin_8"/>
</dbReference>